<sequence>MTLMEKEHILTTKITINGTFYDSQLYSGKLYLWLETNQLAIYNWNNWMLALNEIERPVYFEPRPSEAMQFDLKDLTPYLERSLAFEEAPIDTAIFNHQLYFSDSTGFYSYSLAQLKATKKKLWDLPVLQINIAKNGRMALACGANGLYEYDNTKRFTDHTADEVAPSIYQLTNQYASRSEWSRNDLIQFGAHLEKADYICFFHLHEKQIILEKVQAANELTYKEHVSIEELPLSLEMTKPLIDEGLLFSFNPLNRQLKKEKQYRSKSLTVKAALSELNQQPPFSLNTIYIKEKQHKLTAQLNDQPILQIKMDFTKWRVYDRTLYYRNQLHVLTNNACILYLFTELIH</sequence>
<comment type="caution">
    <text evidence="1">The sequence shown here is derived from an EMBL/GenBank/DDBJ whole genome shotgun (WGS) entry which is preliminary data.</text>
</comment>
<organism evidence="1 2">
    <name type="scientific">Carnobacterium maltaromaticum</name>
    <name type="common">Carnobacterium piscicola</name>
    <dbReference type="NCBI Taxonomy" id="2751"/>
    <lineage>
        <taxon>Bacteria</taxon>
        <taxon>Bacillati</taxon>
        <taxon>Bacillota</taxon>
        <taxon>Bacilli</taxon>
        <taxon>Lactobacillales</taxon>
        <taxon>Carnobacteriaceae</taxon>
        <taxon>Carnobacterium</taxon>
    </lineage>
</organism>
<evidence type="ECO:0000313" key="2">
    <source>
        <dbReference type="Proteomes" id="UP001290462"/>
    </source>
</evidence>
<dbReference type="EMBL" id="JAVBVO010000002">
    <property type="protein sequence ID" value="MDZ5757554.1"/>
    <property type="molecule type" value="Genomic_DNA"/>
</dbReference>
<name>A0AAW9JQF5_CARML</name>
<dbReference type="Proteomes" id="UP001290462">
    <property type="component" value="Unassembled WGS sequence"/>
</dbReference>
<reference evidence="1" key="1">
    <citation type="submission" date="2023-08" db="EMBL/GenBank/DDBJ databases">
        <title>Genomic characterization of piscicolin 126 produced by Carnobacterium maltaromaticum CM22 strain isolated from salmon (Salmo salar).</title>
        <authorList>
            <person name="Gonzalez-Gragera E."/>
            <person name="Garcia-Lopez J.D."/>
            <person name="Teso-Perez C."/>
            <person name="Gimenez-Hernandez I."/>
            <person name="Peralta-Sanchez J.M."/>
            <person name="Valdivia E."/>
            <person name="Montalban-Lopez M."/>
            <person name="Martin-Platero A.M."/>
            <person name="Banos A."/>
            <person name="Martinez-Bueno M."/>
        </authorList>
    </citation>
    <scope>NUCLEOTIDE SEQUENCE</scope>
    <source>
        <strain evidence="1">CM22</strain>
    </source>
</reference>
<protein>
    <submittedName>
        <fullName evidence="1">Uncharacterized protein</fullName>
    </submittedName>
</protein>
<dbReference type="AlphaFoldDB" id="A0AAW9JQF5"/>
<gene>
    <name evidence="1" type="ORF">RAK27_02675</name>
</gene>
<evidence type="ECO:0000313" key="1">
    <source>
        <dbReference type="EMBL" id="MDZ5757554.1"/>
    </source>
</evidence>
<accession>A0AAW9JQF5</accession>
<proteinExistence type="predicted"/>